<keyword evidence="5 6" id="KW-1015">Disulfide bond</keyword>
<dbReference type="InterPro" id="IPR036470">
    <property type="entry name" value="Elicitin_sf"/>
</dbReference>
<dbReference type="AlphaFoldDB" id="D0VWX7"/>
<dbReference type="InterPro" id="IPR002200">
    <property type="entry name" value="Elicitin"/>
</dbReference>
<evidence type="ECO:0000256" key="4">
    <source>
        <dbReference type="ARBA" id="ARBA00022978"/>
    </source>
</evidence>
<protein>
    <recommendedName>
        <fullName evidence="6">Elicitin</fullName>
    </recommendedName>
</protein>
<dbReference type="PDB" id="2POS">
    <property type="method" value="X-ray"/>
    <property type="resolution" value="1.60 A"/>
    <property type="chains" value="A/B/C/D=1-94"/>
</dbReference>
<sequence length="94" mass="10404">WEETKECAFTEFFKLAPLASNPALSVCQDASGWQMLPPAGYPTPEQLKLMCGTAECFTLIDAIKALNPNDCILVFGDVRLNVKKLVTEFEPSCF</sequence>
<comment type="function">
    <text evidence="6">Induces local and distal defense responses (incompatible hypersensitive reaction) in plants from the solanaceae and cruciferae families. Elicits leaf necrosis and causes the accumulation of pathogenesis-related proteins. Might interact with the lipidic molecules of the plasma membrane.</text>
</comment>
<keyword evidence="3 6" id="KW-0964">Secreted</keyword>
<feature type="disulfide bond" evidence="8 9">
    <location>
        <begin position="27"/>
        <end position="56"/>
    </location>
</feature>
<organism evidence="7">
    <name type="scientific">Globisporangium sylvaticum</name>
    <dbReference type="NCBI Taxonomy" id="82950"/>
    <lineage>
        <taxon>Eukaryota</taxon>
        <taxon>Sar</taxon>
        <taxon>Stramenopiles</taxon>
        <taxon>Oomycota</taxon>
        <taxon>Peronosporomycetes</taxon>
        <taxon>Pythiales</taxon>
        <taxon>Pythiaceae</taxon>
        <taxon>Globisporangium</taxon>
    </lineage>
</organism>
<evidence type="ECO:0000313" key="7">
    <source>
        <dbReference type="PDB" id="2POS"/>
    </source>
</evidence>
<dbReference type="GO" id="GO:0005576">
    <property type="term" value="C:extracellular region"/>
    <property type="evidence" value="ECO:0007669"/>
    <property type="project" value="UniProtKB-SubCell"/>
</dbReference>
<evidence type="ECO:0000256" key="1">
    <source>
        <dbReference type="ARBA" id="ARBA00004613"/>
    </source>
</evidence>
<accession>D0VWX7</accession>
<evidence type="ECO:0000256" key="6">
    <source>
        <dbReference type="RuleBase" id="RU368111"/>
    </source>
</evidence>
<evidence type="ECO:0007829" key="9">
    <source>
        <dbReference type="PDB" id="2PR0"/>
    </source>
</evidence>
<feature type="disulfide bond" evidence="8 9">
    <location>
        <begin position="51"/>
        <end position="93"/>
    </location>
</feature>
<dbReference type="PRINTS" id="PR00948">
    <property type="entry name" value="ELICITIN"/>
</dbReference>
<keyword evidence="4 6" id="KW-0928">Hypersensitive response elicitation</keyword>
<dbReference type="PDBsum" id="2PR0"/>
<dbReference type="SMR" id="D0VWX7"/>
<reference evidence="8 9" key="1">
    <citation type="journal article" date="2007" name="Acta Crystallogr. D">
        <title>Structure of sylvaticin, a new alpha-elicitin-like protein from Pythium sylvaticum.</title>
        <authorList>
            <person name="Lascombe M.B."/>
            <person name="Retailleau P."/>
            <person name="Ponchet M."/>
            <person name="Industri B."/>
            <person name="Blein J.P."/>
            <person name="Prange T."/>
        </authorList>
    </citation>
    <scope>X-RAY CRYSTALLOGRAPHY (1.60 ANGSTROMS)</scope>
    <scope>ACTIVE SITE</scope>
</reference>
<dbReference type="Gene3D" id="1.10.239.10">
    <property type="entry name" value="Elicitin domain"/>
    <property type="match status" value="1"/>
</dbReference>
<evidence type="ECO:0000256" key="2">
    <source>
        <dbReference type="ARBA" id="ARBA00009544"/>
    </source>
</evidence>
<feature type="disulfide bond" evidence="8 9">
    <location>
        <begin position="7"/>
        <end position="71"/>
    </location>
</feature>
<comment type="subcellular location">
    <subcellularLocation>
        <location evidence="1 6">Secreted</location>
    </subcellularLocation>
</comment>
<name>D0VWX7_9STRA</name>
<comment type="similarity">
    <text evidence="2 6">Belongs to the elicitin family.</text>
</comment>
<dbReference type="SMART" id="SM01187">
    <property type="entry name" value="Elicitin"/>
    <property type="match status" value="1"/>
</dbReference>
<dbReference type="GO" id="GO:0052040">
    <property type="term" value="P:symbiont-mediated perturbation of host programmed cell death"/>
    <property type="evidence" value="ECO:0007669"/>
    <property type="project" value="UniProtKB-UniRule"/>
</dbReference>
<dbReference type="PDBsum" id="2POS"/>
<evidence type="ECO:0007829" key="8">
    <source>
        <dbReference type="PDB" id="2POS"/>
    </source>
</evidence>
<dbReference type="PDB" id="2PR0">
    <property type="method" value="X-ray"/>
    <property type="resolution" value="1.72 A"/>
    <property type="chains" value="A/B=1-94"/>
</dbReference>
<evidence type="ECO:0000256" key="5">
    <source>
        <dbReference type="ARBA" id="ARBA00023157"/>
    </source>
</evidence>
<evidence type="ECO:0000256" key="3">
    <source>
        <dbReference type="ARBA" id="ARBA00022525"/>
    </source>
</evidence>
<dbReference type="Pfam" id="PF00964">
    <property type="entry name" value="Elicitin"/>
    <property type="match status" value="1"/>
</dbReference>
<proteinExistence type="evidence at protein level"/>
<keyword evidence="8 9" id="KW-0002">3D-structure</keyword>
<dbReference type="SUPFAM" id="SSF48647">
    <property type="entry name" value="Fungal elicitin"/>
    <property type="match status" value="1"/>
</dbReference>